<name>A0A916SU65_9MICO</name>
<dbReference type="Proteomes" id="UP000636793">
    <property type="component" value="Unassembled WGS sequence"/>
</dbReference>
<reference evidence="5" key="2">
    <citation type="submission" date="2020-09" db="EMBL/GenBank/DDBJ databases">
        <authorList>
            <person name="Sun Q."/>
            <person name="Zhou Y."/>
        </authorList>
    </citation>
    <scope>NUCLEOTIDE SEQUENCE</scope>
    <source>
        <strain evidence="5">CGMCC 1.15085</strain>
    </source>
</reference>
<dbReference type="Pfam" id="PF00436">
    <property type="entry name" value="SSB"/>
    <property type="match status" value="1"/>
</dbReference>
<evidence type="ECO:0000313" key="6">
    <source>
        <dbReference type="Proteomes" id="UP000636793"/>
    </source>
</evidence>
<feature type="region of interest" description="Disordered" evidence="4">
    <location>
        <begin position="116"/>
        <end position="182"/>
    </location>
</feature>
<dbReference type="SUPFAM" id="SSF50249">
    <property type="entry name" value="Nucleic acid-binding proteins"/>
    <property type="match status" value="1"/>
</dbReference>
<dbReference type="AlphaFoldDB" id="A0A916SU65"/>
<protein>
    <recommendedName>
        <fullName evidence="3">Single-stranded DNA-binding protein</fullName>
    </recommendedName>
</protein>
<proteinExistence type="predicted"/>
<keyword evidence="1 2" id="KW-0238">DNA-binding</keyword>
<dbReference type="InterPro" id="IPR011344">
    <property type="entry name" value="ssDNA-bd"/>
</dbReference>
<comment type="caution">
    <text evidence="5">The sequence shown here is derived from an EMBL/GenBank/DDBJ whole genome shotgun (WGS) entry which is preliminary data.</text>
</comment>
<reference evidence="5" key="1">
    <citation type="journal article" date="2014" name="Int. J. Syst. Evol. Microbiol.">
        <title>Complete genome sequence of Corynebacterium casei LMG S-19264T (=DSM 44701T), isolated from a smear-ripened cheese.</title>
        <authorList>
            <consortium name="US DOE Joint Genome Institute (JGI-PGF)"/>
            <person name="Walter F."/>
            <person name="Albersmeier A."/>
            <person name="Kalinowski J."/>
            <person name="Ruckert C."/>
        </authorList>
    </citation>
    <scope>NUCLEOTIDE SEQUENCE</scope>
    <source>
        <strain evidence="5">CGMCC 1.15085</strain>
    </source>
</reference>
<dbReference type="CDD" id="cd04496">
    <property type="entry name" value="SSB_OBF"/>
    <property type="match status" value="1"/>
</dbReference>
<dbReference type="GO" id="GO:0003697">
    <property type="term" value="F:single-stranded DNA binding"/>
    <property type="evidence" value="ECO:0007669"/>
    <property type="project" value="InterPro"/>
</dbReference>
<dbReference type="RefSeq" id="WP_188835179.1">
    <property type="nucleotide sequence ID" value="NZ_BMHI01000001.1"/>
</dbReference>
<evidence type="ECO:0000313" key="5">
    <source>
        <dbReference type="EMBL" id="GGB16468.1"/>
    </source>
</evidence>
<evidence type="ECO:0000256" key="1">
    <source>
        <dbReference type="ARBA" id="ARBA00023125"/>
    </source>
</evidence>
<accession>A0A916SU65</accession>
<dbReference type="NCBIfam" id="TIGR00621">
    <property type="entry name" value="ssb"/>
    <property type="match status" value="1"/>
</dbReference>
<dbReference type="InterPro" id="IPR000424">
    <property type="entry name" value="Primosome_PriB/ssb"/>
</dbReference>
<keyword evidence="6" id="KW-1185">Reference proteome</keyword>
<dbReference type="EMBL" id="BMHI01000001">
    <property type="protein sequence ID" value="GGB16468.1"/>
    <property type="molecule type" value="Genomic_DNA"/>
</dbReference>
<sequence length="182" mass="19556">MNETHVTIRGNLVAEPDRISSAKGDFSTFRVAVNEFYRDQVGGGYVDGRSSFYKVVAFRAVGSNVQQSLKKGMPVLVHGILRMSQWQTSNGETRSAPEIEAINVGPDLRYGIATYQKVPGQNQRGGGSEQPSWRRDGNPTTDPWGNASAEAAPESAVADLTGDAAEEEPMPSSGPLVEQQAS</sequence>
<evidence type="ECO:0000256" key="4">
    <source>
        <dbReference type="SAM" id="MobiDB-lite"/>
    </source>
</evidence>
<gene>
    <name evidence="5" type="ORF">GCM10011492_02800</name>
</gene>
<dbReference type="Gene3D" id="2.40.50.140">
    <property type="entry name" value="Nucleic acid-binding proteins"/>
    <property type="match status" value="1"/>
</dbReference>
<feature type="compositionally biased region" description="Low complexity" evidence="4">
    <location>
        <begin position="147"/>
        <end position="158"/>
    </location>
</feature>
<evidence type="ECO:0000256" key="2">
    <source>
        <dbReference type="PROSITE-ProRule" id="PRU00252"/>
    </source>
</evidence>
<organism evidence="5 6">
    <name type="scientific">Flexivirga endophytica</name>
    <dbReference type="NCBI Taxonomy" id="1849103"/>
    <lineage>
        <taxon>Bacteria</taxon>
        <taxon>Bacillati</taxon>
        <taxon>Actinomycetota</taxon>
        <taxon>Actinomycetes</taxon>
        <taxon>Micrococcales</taxon>
        <taxon>Dermacoccaceae</taxon>
        <taxon>Flexivirga</taxon>
    </lineage>
</organism>
<dbReference type="InterPro" id="IPR012340">
    <property type="entry name" value="NA-bd_OB-fold"/>
</dbReference>
<evidence type="ECO:0000256" key="3">
    <source>
        <dbReference type="RuleBase" id="RU000524"/>
    </source>
</evidence>
<dbReference type="GO" id="GO:0006260">
    <property type="term" value="P:DNA replication"/>
    <property type="evidence" value="ECO:0007669"/>
    <property type="project" value="InterPro"/>
</dbReference>
<dbReference type="PROSITE" id="PS50935">
    <property type="entry name" value="SSB"/>
    <property type="match status" value="1"/>
</dbReference>